<dbReference type="RefSeq" id="WP_148697002.1">
    <property type="nucleotide sequence ID" value="NZ_CP017834.1"/>
</dbReference>
<feature type="compositionally biased region" description="Polar residues" evidence="10">
    <location>
        <begin position="363"/>
        <end position="387"/>
    </location>
</feature>
<dbReference type="PANTHER" id="PTHR38831">
    <property type="entry name" value="TYPE II SECRETION SYSTEM PROTEIN K"/>
    <property type="match status" value="1"/>
</dbReference>
<keyword evidence="3" id="KW-0813">Transport</keyword>
<evidence type="ECO:0000256" key="6">
    <source>
        <dbReference type="ARBA" id="ARBA00022692"/>
    </source>
</evidence>
<proteinExistence type="inferred from homology"/>
<feature type="domain" description="T2SS protein K first SAM-like" evidence="12">
    <location>
        <begin position="145"/>
        <end position="255"/>
    </location>
</feature>
<feature type="compositionally biased region" description="Low complexity" evidence="10">
    <location>
        <begin position="388"/>
        <end position="405"/>
    </location>
</feature>
<comment type="subcellular location">
    <subcellularLocation>
        <location evidence="1">Cell inner membrane</location>
    </subcellularLocation>
</comment>
<dbReference type="SUPFAM" id="SSF158544">
    <property type="entry name" value="GspK insert domain-like"/>
    <property type="match status" value="1"/>
</dbReference>
<reference evidence="13 14" key="1">
    <citation type="submission" date="2016-10" db="EMBL/GenBank/DDBJ databases">
        <title>Silvanigrella aquatica sp. nov., isolated from a freshwater lake located in the Black Forest, Germany, description of Silvanigrellaceae fam. nov., Silvanigrellales ord. nov., reclassification of the order Bdellovibrionales in the class Oligoflexia, reclassification of the families Bacteriovoracaceae and Halobacteriovoraceae in the new order Bacteriovoracales ord. nov., and reclassification of the family Pseudobacteriovoracaceae in the order Oligoflexiales.</title>
        <authorList>
            <person name="Hahn M.W."/>
            <person name="Schmidt J."/>
            <person name="Koll U."/>
            <person name="Rohde M."/>
            <person name="Verbag S."/>
            <person name="Pitt A."/>
            <person name="Nakai R."/>
            <person name="Naganuma T."/>
            <person name="Lang E."/>
        </authorList>
    </citation>
    <scope>NUCLEOTIDE SEQUENCE [LARGE SCALE GENOMIC DNA]</scope>
    <source>
        <strain evidence="13 14">MWH-Nonnen-W8red</strain>
    </source>
</reference>
<dbReference type="InterPro" id="IPR005628">
    <property type="entry name" value="GspK"/>
</dbReference>
<evidence type="ECO:0000256" key="7">
    <source>
        <dbReference type="ARBA" id="ARBA00022927"/>
    </source>
</evidence>
<evidence type="ECO:0000256" key="3">
    <source>
        <dbReference type="ARBA" id="ARBA00022448"/>
    </source>
</evidence>
<feature type="region of interest" description="Disordered" evidence="10">
    <location>
        <begin position="363"/>
        <end position="419"/>
    </location>
</feature>
<accession>A0A1L4CZ98</accession>
<keyword evidence="9 11" id="KW-0472">Membrane</keyword>
<evidence type="ECO:0000256" key="2">
    <source>
        <dbReference type="ARBA" id="ARBA00007246"/>
    </source>
</evidence>
<evidence type="ECO:0000256" key="4">
    <source>
        <dbReference type="ARBA" id="ARBA00022475"/>
    </source>
</evidence>
<keyword evidence="4" id="KW-1003">Cell membrane</keyword>
<protein>
    <recommendedName>
        <fullName evidence="12">T2SS protein K first SAM-like domain-containing protein</fullName>
    </recommendedName>
</protein>
<evidence type="ECO:0000259" key="12">
    <source>
        <dbReference type="Pfam" id="PF21687"/>
    </source>
</evidence>
<dbReference type="GO" id="GO:0005886">
    <property type="term" value="C:plasma membrane"/>
    <property type="evidence" value="ECO:0007669"/>
    <property type="project" value="UniProtKB-SubCell"/>
</dbReference>
<evidence type="ECO:0000256" key="9">
    <source>
        <dbReference type="ARBA" id="ARBA00023136"/>
    </source>
</evidence>
<dbReference type="GO" id="GO:0009306">
    <property type="term" value="P:protein secretion"/>
    <property type="evidence" value="ECO:0007669"/>
    <property type="project" value="InterPro"/>
</dbReference>
<evidence type="ECO:0000256" key="11">
    <source>
        <dbReference type="SAM" id="Phobius"/>
    </source>
</evidence>
<keyword evidence="6 11" id="KW-0812">Transmembrane</keyword>
<feature type="transmembrane region" description="Helical" evidence="11">
    <location>
        <begin position="16"/>
        <end position="38"/>
    </location>
</feature>
<dbReference type="EMBL" id="CP017834">
    <property type="protein sequence ID" value="APJ03271.1"/>
    <property type="molecule type" value="Genomic_DNA"/>
</dbReference>
<dbReference type="STRING" id="1915309.AXG55_04885"/>
<keyword evidence="7" id="KW-0653">Protein transport</keyword>
<dbReference type="Gene3D" id="1.10.40.60">
    <property type="entry name" value="EpsJ-like"/>
    <property type="match status" value="2"/>
</dbReference>
<dbReference type="PANTHER" id="PTHR38831:SF1">
    <property type="entry name" value="TYPE II SECRETION SYSTEM PROTEIN K-RELATED"/>
    <property type="match status" value="1"/>
</dbReference>
<evidence type="ECO:0000256" key="5">
    <source>
        <dbReference type="ARBA" id="ARBA00022519"/>
    </source>
</evidence>
<comment type="similarity">
    <text evidence="2">Belongs to the GSP K family.</text>
</comment>
<keyword evidence="14" id="KW-1185">Reference proteome</keyword>
<dbReference type="KEGG" id="saqi:AXG55_04885"/>
<organism evidence="13 14">
    <name type="scientific">Silvanigrella aquatica</name>
    <dbReference type="NCBI Taxonomy" id="1915309"/>
    <lineage>
        <taxon>Bacteria</taxon>
        <taxon>Pseudomonadati</taxon>
        <taxon>Bdellovibrionota</taxon>
        <taxon>Oligoflexia</taxon>
        <taxon>Silvanigrellales</taxon>
        <taxon>Silvanigrellaceae</taxon>
        <taxon>Silvanigrella</taxon>
    </lineage>
</organism>
<dbReference type="Gene3D" id="3.30.1300.30">
    <property type="entry name" value="GSPII I/J protein-like"/>
    <property type="match status" value="1"/>
</dbReference>
<dbReference type="AlphaFoldDB" id="A0A1L4CZ98"/>
<gene>
    <name evidence="13" type="ORF">AXG55_04885</name>
</gene>
<evidence type="ECO:0000313" key="13">
    <source>
        <dbReference type="EMBL" id="APJ03271.1"/>
    </source>
</evidence>
<sequence>MELKKIIHKIRNKQKGFALIFVLVFVAMIMGVISDIVYQTQVGARSAIEERNALDAQSTALTGIEFAKLMLSLSILSEKYQGNPLIPIPKNMYNLLNGQPIGSSGLQKLEELSGAKISGAISPSIQEALKVVPGYFVLNISSENAKFNLNTLQSNFSATAQKALLRIFSAPDSQKFLETLGYTPQQLVDNLTSYIKISTTNNYLQNTTQKDYDAIGAKYRPKNAALESLEELRRIPGFHIDDIYEMYSPYFTIWPISGKASQSLNLNSVPIELITALLTPQAQEIIDQDWDKFEIFQDKSGFKDNISDWFSKNLSGFKGNSDSEDIAKNFFGNKDTIFKVESRGVVNGVEKTLVVILQQKTSAAQPNTNNSANNKDNQNTNNSANNKDNPNTNQPPNSNNNTNKPQDPPNFTILYSSWK</sequence>
<evidence type="ECO:0000313" key="14">
    <source>
        <dbReference type="Proteomes" id="UP000184731"/>
    </source>
</evidence>
<dbReference type="InterPro" id="IPR049031">
    <property type="entry name" value="T2SSK_SAM-like_1st"/>
</dbReference>
<evidence type="ECO:0000256" key="10">
    <source>
        <dbReference type="SAM" id="MobiDB-lite"/>
    </source>
</evidence>
<evidence type="ECO:0000256" key="8">
    <source>
        <dbReference type="ARBA" id="ARBA00022989"/>
    </source>
</evidence>
<keyword evidence="8 11" id="KW-1133">Transmembrane helix</keyword>
<evidence type="ECO:0000256" key="1">
    <source>
        <dbReference type="ARBA" id="ARBA00004533"/>
    </source>
</evidence>
<dbReference type="OrthoDB" id="5292009at2"/>
<name>A0A1L4CZ98_9BACT</name>
<dbReference type="Proteomes" id="UP000184731">
    <property type="component" value="Chromosome"/>
</dbReference>
<dbReference type="InterPro" id="IPR038072">
    <property type="entry name" value="GspK_central_sf"/>
</dbReference>
<keyword evidence="5" id="KW-0997">Cell inner membrane</keyword>
<dbReference type="Pfam" id="PF21687">
    <property type="entry name" value="T2SSK_1st"/>
    <property type="match status" value="1"/>
</dbReference>